<protein>
    <submittedName>
        <fullName evidence="1">DUF177 domain-containing protein</fullName>
    </submittedName>
</protein>
<dbReference type="PANTHER" id="PTHR37734">
    <property type="entry name" value="LARGE RIBOSOMAL RNA SUBUNIT ACCUMULATION PROTEIN YCED HOMOLOG 2, CHLOROPLASTIC"/>
    <property type="match status" value="1"/>
</dbReference>
<sequence>MVIQPIYLPHLLKQPRSTQVLSVDQAIADLTTLTPVRGTVTVRHGGTFLEVIAEAETIVTLHCDRCAQSYNQRLALDTKEILWLDNQGENAPLASERELSWDDLSEVLPPDGHFDVETWLYEQFNLALPLKNLCGKDCQAPQVPNNSPDNGFDRRWAALADLKQQLN</sequence>
<dbReference type="Pfam" id="PF02620">
    <property type="entry name" value="YceD"/>
    <property type="match status" value="1"/>
</dbReference>
<dbReference type="PANTHER" id="PTHR37734:SF1">
    <property type="entry name" value="LARGE RIBOSOMAL RNA SUBUNIT ACCUMULATION PROTEIN YCED HOMOLOG 2, CHLOROPLASTIC"/>
    <property type="match status" value="1"/>
</dbReference>
<gene>
    <name evidence="1" type="ORF">IQ217_10500</name>
</gene>
<accession>A0ABR9VSD3</accession>
<evidence type="ECO:0000313" key="2">
    <source>
        <dbReference type="Proteomes" id="UP000658720"/>
    </source>
</evidence>
<comment type="caution">
    <text evidence="1">The sequence shown here is derived from an EMBL/GenBank/DDBJ whole genome shotgun (WGS) entry which is preliminary data.</text>
</comment>
<dbReference type="RefSeq" id="WP_194019897.1">
    <property type="nucleotide sequence ID" value="NZ_JADEVV010000026.1"/>
</dbReference>
<dbReference type="InterPro" id="IPR044985">
    <property type="entry name" value="YceD_plant"/>
</dbReference>
<dbReference type="Proteomes" id="UP000658720">
    <property type="component" value="Unassembled WGS sequence"/>
</dbReference>
<organism evidence="1 2">
    <name type="scientific">Synechocystis salina LEGE 00031</name>
    <dbReference type="NCBI Taxonomy" id="1828736"/>
    <lineage>
        <taxon>Bacteria</taxon>
        <taxon>Bacillati</taxon>
        <taxon>Cyanobacteriota</taxon>
        <taxon>Cyanophyceae</taxon>
        <taxon>Synechococcales</taxon>
        <taxon>Merismopediaceae</taxon>
        <taxon>Synechocystis</taxon>
    </lineage>
</organism>
<proteinExistence type="predicted"/>
<dbReference type="InterPro" id="IPR003772">
    <property type="entry name" value="YceD"/>
</dbReference>
<name>A0ABR9VSD3_9SYNC</name>
<dbReference type="EMBL" id="JADEVV010000026">
    <property type="protein sequence ID" value="MBE9254262.1"/>
    <property type="molecule type" value="Genomic_DNA"/>
</dbReference>
<reference evidence="1 2" key="1">
    <citation type="submission" date="2020-10" db="EMBL/GenBank/DDBJ databases">
        <authorList>
            <person name="Castelo-Branco R."/>
            <person name="Eusebio N."/>
            <person name="Adriana R."/>
            <person name="Vieira A."/>
            <person name="Brugerolle De Fraissinette N."/>
            <person name="Rezende De Castro R."/>
            <person name="Schneider M.P."/>
            <person name="Vasconcelos V."/>
            <person name="Leao P.N."/>
        </authorList>
    </citation>
    <scope>NUCLEOTIDE SEQUENCE [LARGE SCALE GENOMIC DNA]</scope>
    <source>
        <strain evidence="1 2">LEGE 00031</strain>
    </source>
</reference>
<keyword evidence="2" id="KW-1185">Reference proteome</keyword>
<evidence type="ECO:0000313" key="1">
    <source>
        <dbReference type="EMBL" id="MBE9254262.1"/>
    </source>
</evidence>